<accession>A0A2Z7BCZ5</accession>
<evidence type="ECO:0000313" key="2">
    <source>
        <dbReference type="Proteomes" id="UP000250235"/>
    </source>
</evidence>
<dbReference type="Proteomes" id="UP000250235">
    <property type="component" value="Unassembled WGS sequence"/>
</dbReference>
<organism evidence="1 2">
    <name type="scientific">Dorcoceras hygrometricum</name>
    <dbReference type="NCBI Taxonomy" id="472368"/>
    <lineage>
        <taxon>Eukaryota</taxon>
        <taxon>Viridiplantae</taxon>
        <taxon>Streptophyta</taxon>
        <taxon>Embryophyta</taxon>
        <taxon>Tracheophyta</taxon>
        <taxon>Spermatophyta</taxon>
        <taxon>Magnoliopsida</taxon>
        <taxon>eudicotyledons</taxon>
        <taxon>Gunneridae</taxon>
        <taxon>Pentapetalae</taxon>
        <taxon>asterids</taxon>
        <taxon>lamiids</taxon>
        <taxon>Lamiales</taxon>
        <taxon>Gesneriaceae</taxon>
        <taxon>Didymocarpoideae</taxon>
        <taxon>Trichosporeae</taxon>
        <taxon>Loxocarpinae</taxon>
        <taxon>Dorcoceras</taxon>
    </lineage>
</organism>
<name>A0A2Z7BCZ5_9LAMI</name>
<sequence>MLRLFILERKVQTPVKHSRKMEGDEQNGWCGDTRSSRSCWLRDRAFVEGLLSSNLLVIPSEEEEGETSEIEVRTWLRDRVFVEGLLSSNLLVIPSEEEEGET</sequence>
<protein>
    <submittedName>
        <fullName evidence="1">Uncharacterized protein</fullName>
    </submittedName>
</protein>
<evidence type="ECO:0000313" key="1">
    <source>
        <dbReference type="EMBL" id="KZV31897.1"/>
    </source>
</evidence>
<dbReference type="AlphaFoldDB" id="A0A2Z7BCZ5"/>
<proteinExistence type="predicted"/>
<gene>
    <name evidence="1" type="ORF">F511_42617</name>
</gene>
<keyword evidence="2" id="KW-1185">Reference proteome</keyword>
<dbReference type="EMBL" id="KV007052">
    <property type="protein sequence ID" value="KZV31897.1"/>
    <property type="molecule type" value="Genomic_DNA"/>
</dbReference>
<reference evidence="1 2" key="1">
    <citation type="journal article" date="2015" name="Proc. Natl. Acad. Sci. U.S.A.">
        <title>The resurrection genome of Boea hygrometrica: A blueprint for survival of dehydration.</title>
        <authorList>
            <person name="Xiao L."/>
            <person name="Yang G."/>
            <person name="Zhang L."/>
            <person name="Yang X."/>
            <person name="Zhao S."/>
            <person name="Ji Z."/>
            <person name="Zhou Q."/>
            <person name="Hu M."/>
            <person name="Wang Y."/>
            <person name="Chen M."/>
            <person name="Xu Y."/>
            <person name="Jin H."/>
            <person name="Xiao X."/>
            <person name="Hu G."/>
            <person name="Bao F."/>
            <person name="Hu Y."/>
            <person name="Wan P."/>
            <person name="Li L."/>
            <person name="Deng X."/>
            <person name="Kuang T."/>
            <person name="Xiang C."/>
            <person name="Zhu J.K."/>
            <person name="Oliver M.J."/>
            <person name="He Y."/>
        </authorList>
    </citation>
    <scope>NUCLEOTIDE SEQUENCE [LARGE SCALE GENOMIC DNA]</scope>
    <source>
        <strain evidence="2">cv. XS01</strain>
    </source>
</reference>